<dbReference type="InterPro" id="IPR002397">
    <property type="entry name" value="Cyt_P450_B"/>
</dbReference>
<keyword evidence="2" id="KW-0479">Metal-binding</keyword>
<keyword evidence="2" id="KW-0349">Heme</keyword>
<evidence type="ECO:0000256" key="1">
    <source>
        <dbReference type="ARBA" id="ARBA00010617"/>
    </source>
</evidence>
<protein>
    <submittedName>
        <fullName evidence="3">Cytochrome P450</fullName>
    </submittedName>
</protein>
<comment type="caution">
    <text evidence="3">The sequence shown here is derived from an EMBL/GenBank/DDBJ whole genome shotgun (WGS) entry which is preliminary data.</text>
</comment>
<dbReference type="InterPro" id="IPR036396">
    <property type="entry name" value="Cyt_P450_sf"/>
</dbReference>
<accession>A0ABS8P147</accession>
<keyword evidence="2" id="KW-0408">Iron</keyword>
<dbReference type="PROSITE" id="PS00086">
    <property type="entry name" value="CYTOCHROME_P450"/>
    <property type="match status" value="1"/>
</dbReference>
<name>A0ABS8P147_9PSEU</name>
<reference evidence="3 4" key="1">
    <citation type="submission" date="2021-11" db="EMBL/GenBank/DDBJ databases">
        <title>Draft genome sequence of Actinomycetospora sp. SF1 isolated from the rhizosphere soil.</title>
        <authorList>
            <person name="Duangmal K."/>
            <person name="Chantavorakit T."/>
        </authorList>
    </citation>
    <scope>NUCLEOTIDE SEQUENCE [LARGE SCALE GENOMIC DNA]</scope>
    <source>
        <strain evidence="3 4">TBRC 5722</strain>
    </source>
</reference>
<organism evidence="3 4">
    <name type="scientific">Actinomycetospora endophytica</name>
    <dbReference type="NCBI Taxonomy" id="2291215"/>
    <lineage>
        <taxon>Bacteria</taxon>
        <taxon>Bacillati</taxon>
        <taxon>Actinomycetota</taxon>
        <taxon>Actinomycetes</taxon>
        <taxon>Pseudonocardiales</taxon>
        <taxon>Pseudonocardiaceae</taxon>
        <taxon>Actinomycetospora</taxon>
    </lineage>
</organism>
<dbReference type="PRINTS" id="PR00385">
    <property type="entry name" value="P450"/>
</dbReference>
<proteinExistence type="inferred from homology"/>
<keyword evidence="2" id="KW-0560">Oxidoreductase</keyword>
<comment type="similarity">
    <text evidence="1 2">Belongs to the cytochrome P450 family.</text>
</comment>
<dbReference type="Pfam" id="PF00067">
    <property type="entry name" value="p450"/>
    <property type="match status" value="1"/>
</dbReference>
<dbReference type="PANTHER" id="PTHR46696">
    <property type="entry name" value="P450, PUTATIVE (EUROFUNG)-RELATED"/>
    <property type="match status" value="1"/>
</dbReference>
<evidence type="ECO:0000313" key="4">
    <source>
        <dbReference type="Proteomes" id="UP001199469"/>
    </source>
</evidence>
<evidence type="ECO:0000313" key="3">
    <source>
        <dbReference type="EMBL" id="MCD2191971.1"/>
    </source>
</evidence>
<dbReference type="CDD" id="cd11033">
    <property type="entry name" value="CYP142-like"/>
    <property type="match status" value="1"/>
</dbReference>
<dbReference type="PANTHER" id="PTHR46696:SF4">
    <property type="entry name" value="BIOTIN BIOSYNTHESIS CYTOCHROME P450"/>
    <property type="match status" value="1"/>
</dbReference>
<dbReference type="InterPro" id="IPR017972">
    <property type="entry name" value="Cyt_P450_CS"/>
</dbReference>
<evidence type="ECO:0000256" key="2">
    <source>
        <dbReference type="RuleBase" id="RU000461"/>
    </source>
</evidence>
<dbReference type="Proteomes" id="UP001199469">
    <property type="component" value="Unassembled WGS sequence"/>
</dbReference>
<dbReference type="InterPro" id="IPR001128">
    <property type="entry name" value="Cyt_P450"/>
</dbReference>
<dbReference type="SUPFAM" id="SSF48264">
    <property type="entry name" value="Cytochrome P450"/>
    <property type="match status" value="1"/>
</dbReference>
<dbReference type="PRINTS" id="PR00359">
    <property type="entry name" value="BP450"/>
</dbReference>
<keyword evidence="4" id="KW-1185">Reference proteome</keyword>
<dbReference type="EMBL" id="JAJNDB010000001">
    <property type="protein sequence ID" value="MCD2191971.1"/>
    <property type="molecule type" value="Genomic_DNA"/>
</dbReference>
<dbReference type="RefSeq" id="WP_230729663.1">
    <property type="nucleotide sequence ID" value="NZ_JAJNDB010000001.1"/>
</dbReference>
<sequence>MDHDVNVFDPSVFARGIPHEALRRLRDEAPVAWQDEHAIGDWSAGPGFWAVTRYDDVHSVLRSPELFSSWLGATQIRDPEPEDLPFIRRMILNMDPPEHQRLRRLVTGAFTRRRLDRFSDDVAARARGLLTEVAGDKSCDLPVQVTDAFPLANLAELMGVPESDRHLLLTWTNRVIGYQDPEHAEVVRDERGRPVNPRSPAMLAEMFAYAGELADHKRRHPVDDVMTALVQARIDGESLDDAELQMFFFLLTIAGNDTVRSALPGGVLALVEHPEQYARLREDRDALPRAIEEMLRLHPPVLTFRRTATRDTTLGGADIAAGDKVVVYHVSAHHDERHFDDPFRFDVDRDPCDHLAFGQGPHLCLGAHFARLQMRAFFTAFLDVLPSVELDGDPRRLTSNFINGLTHLPLRW</sequence>
<dbReference type="Gene3D" id="1.10.630.10">
    <property type="entry name" value="Cytochrome P450"/>
    <property type="match status" value="1"/>
</dbReference>
<gene>
    <name evidence="3" type="ORF">LQ327_01020</name>
</gene>
<keyword evidence="2" id="KW-0503">Monooxygenase</keyword>